<keyword evidence="8" id="KW-1185">Reference proteome</keyword>
<dbReference type="GO" id="GO:0000139">
    <property type="term" value="C:Golgi membrane"/>
    <property type="evidence" value="ECO:0007669"/>
    <property type="project" value="UniProtKB-SubCell"/>
</dbReference>
<evidence type="ECO:0000256" key="4">
    <source>
        <dbReference type="ARBA" id="ARBA00022989"/>
    </source>
</evidence>
<dbReference type="GO" id="GO:0005802">
    <property type="term" value="C:trans-Golgi network"/>
    <property type="evidence" value="ECO:0007669"/>
    <property type="project" value="TreeGrafter"/>
</dbReference>
<dbReference type="OrthoDB" id="29460at2759"/>
<evidence type="ECO:0000313" key="8">
    <source>
        <dbReference type="Proteomes" id="UP000265618"/>
    </source>
</evidence>
<accession>A0A9K3D7K4</accession>
<evidence type="ECO:0000256" key="3">
    <source>
        <dbReference type="ARBA" id="ARBA00022729"/>
    </source>
</evidence>
<dbReference type="PANTHER" id="PTHR15071">
    <property type="entry name" value="MANNOSE-6-PHOSPHATE RECEPTOR FAMILY MEMBER"/>
    <property type="match status" value="1"/>
</dbReference>
<keyword evidence="4 6" id="KW-1133">Transmembrane helix</keyword>
<dbReference type="Pfam" id="PF09451">
    <property type="entry name" value="ATG27"/>
    <property type="match status" value="1"/>
</dbReference>
<reference evidence="7 8" key="1">
    <citation type="journal article" date="2018" name="PLoS ONE">
        <title>The draft genome of Kipferlia bialata reveals reductive genome evolution in fornicate parasites.</title>
        <authorList>
            <person name="Tanifuji G."/>
            <person name="Takabayashi S."/>
            <person name="Kume K."/>
            <person name="Takagi M."/>
            <person name="Nakayama T."/>
            <person name="Kamikawa R."/>
            <person name="Inagaki Y."/>
            <person name="Hashimoto T."/>
        </authorList>
    </citation>
    <scope>NUCLEOTIDE SEQUENCE [LARGE SCALE GENOMIC DNA]</scope>
    <source>
        <strain evidence="7">NY0173</strain>
    </source>
</reference>
<name>A0A9K3D7K4_9EUKA</name>
<feature type="non-terminal residue" evidence="7">
    <location>
        <position position="191"/>
    </location>
</feature>
<sequence>KAYGCGEDANVALKVAADAPTVSYKADGSIVQTYHGNSCPVNVASTTSQTYVSVNYVCDKKAGNGAPAKDPAYVWPARMCPSYANGDTSTHHYTTTYNLIWATDAVCAEGMPWGGWFLIILSVVIVFYLAVGIWYKGAVQGAVGVEMIPNFPIWENLWELVVDGFRFTLQKCGIKTSARAPVLGLVSYNAL</sequence>
<dbReference type="InterPro" id="IPR018939">
    <property type="entry name" value="Autophagy-rel_prot_27"/>
</dbReference>
<dbReference type="Proteomes" id="UP000265618">
    <property type="component" value="Unassembled WGS sequence"/>
</dbReference>
<evidence type="ECO:0000256" key="6">
    <source>
        <dbReference type="SAM" id="Phobius"/>
    </source>
</evidence>
<feature type="transmembrane region" description="Helical" evidence="6">
    <location>
        <begin position="113"/>
        <end position="135"/>
    </location>
</feature>
<comment type="subcellular location">
    <subcellularLocation>
        <location evidence="1">Membrane</location>
        <topology evidence="1">Single-pass membrane protein</topology>
    </subcellularLocation>
</comment>
<organism evidence="7 8">
    <name type="scientific">Kipferlia bialata</name>
    <dbReference type="NCBI Taxonomy" id="797122"/>
    <lineage>
        <taxon>Eukaryota</taxon>
        <taxon>Metamonada</taxon>
        <taxon>Carpediemonas-like organisms</taxon>
        <taxon>Kipferlia</taxon>
    </lineage>
</organism>
<dbReference type="EMBL" id="BDIP01004297">
    <property type="protein sequence ID" value="GIQ88688.1"/>
    <property type="molecule type" value="Genomic_DNA"/>
</dbReference>
<keyword evidence="3" id="KW-0732">Signal</keyword>
<comment type="caution">
    <text evidence="7">The sequence shown here is derived from an EMBL/GenBank/DDBJ whole genome shotgun (WGS) entry which is preliminary data.</text>
</comment>
<proteinExistence type="predicted"/>
<keyword evidence="2 6" id="KW-0812">Transmembrane</keyword>
<keyword evidence="5 6" id="KW-0472">Membrane</keyword>
<evidence type="ECO:0000313" key="7">
    <source>
        <dbReference type="EMBL" id="GIQ88688.1"/>
    </source>
</evidence>
<evidence type="ECO:0000256" key="5">
    <source>
        <dbReference type="ARBA" id="ARBA00023136"/>
    </source>
</evidence>
<evidence type="ECO:0000256" key="1">
    <source>
        <dbReference type="ARBA" id="ARBA00004167"/>
    </source>
</evidence>
<protein>
    <submittedName>
        <fullName evidence="7">Autophagy-related protein 27</fullName>
    </submittedName>
</protein>
<gene>
    <name evidence="7" type="ORF">KIPB_010997</name>
</gene>
<evidence type="ECO:0000256" key="2">
    <source>
        <dbReference type="ARBA" id="ARBA00022692"/>
    </source>
</evidence>
<dbReference type="PANTHER" id="PTHR15071:SF0">
    <property type="entry name" value="MANNOSE 6-PHOSPHATE RECEPTOR-LIKE PROTEIN 1"/>
    <property type="match status" value="1"/>
</dbReference>
<dbReference type="AlphaFoldDB" id="A0A9K3D7K4"/>